<protein>
    <submittedName>
        <fullName evidence="9">Lipid A biosynthesis (KDO)2-(Lauroyl)-lipid IVA acyltransferase</fullName>
    </submittedName>
</protein>
<proteinExistence type="predicted"/>
<gene>
    <name evidence="9" type="ORF">F0M18_09150</name>
</gene>
<dbReference type="InterPro" id="IPR004960">
    <property type="entry name" value="LipA_acyltrans"/>
</dbReference>
<feature type="region of interest" description="Disordered" evidence="7">
    <location>
        <begin position="281"/>
        <end position="301"/>
    </location>
</feature>
<evidence type="ECO:0000313" key="10">
    <source>
        <dbReference type="Proteomes" id="UP000323708"/>
    </source>
</evidence>
<dbReference type="AlphaFoldDB" id="A0A5B0X3R8"/>
<evidence type="ECO:0000313" key="9">
    <source>
        <dbReference type="EMBL" id="KAA1192809.1"/>
    </source>
</evidence>
<keyword evidence="6 9" id="KW-0012">Acyltransferase</keyword>
<organism evidence="9 10">
    <name type="scientific">Pseudohalioglobus sediminis</name>
    <dbReference type="NCBI Taxonomy" id="2606449"/>
    <lineage>
        <taxon>Bacteria</taxon>
        <taxon>Pseudomonadati</taxon>
        <taxon>Pseudomonadota</taxon>
        <taxon>Gammaproteobacteria</taxon>
        <taxon>Cellvibrionales</taxon>
        <taxon>Halieaceae</taxon>
        <taxon>Pseudohalioglobus</taxon>
    </lineage>
</organism>
<dbReference type="GO" id="GO:0009247">
    <property type="term" value="P:glycolipid biosynthetic process"/>
    <property type="evidence" value="ECO:0007669"/>
    <property type="project" value="UniProtKB-ARBA"/>
</dbReference>
<evidence type="ECO:0000256" key="2">
    <source>
        <dbReference type="ARBA" id="ARBA00022475"/>
    </source>
</evidence>
<dbReference type="Pfam" id="PF03279">
    <property type="entry name" value="Lip_A_acyltrans"/>
    <property type="match status" value="1"/>
</dbReference>
<comment type="subcellular location">
    <subcellularLocation>
        <location evidence="1">Cell inner membrane</location>
    </subcellularLocation>
</comment>
<dbReference type="PIRSF" id="PIRSF026649">
    <property type="entry name" value="MsbB"/>
    <property type="match status" value="1"/>
</dbReference>
<accession>A0A5B0X3R8</accession>
<evidence type="ECO:0000256" key="5">
    <source>
        <dbReference type="ARBA" id="ARBA00023136"/>
    </source>
</evidence>
<name>A0A5B0X3R8_9GAMM</name>
<keyword evidence="4 9" id="KW-0808">Transferase</keyword>
<keyword evidence="2" id="KW-1003">Cell membrane</keyword>
<keyword evidence="8" id="KW-1133">Transmembrane helix</keyword>
<dbReference type="EMBL" id="VTUX01000003">
    <property type="protein sequence ID" value="KAA1192809.1"/>
    <property type="molecule type" value="Genomic_DNA"/>
</dbReference>
<sequence length="301" mass="35597">MIYRLISYLPFPLLYALAWVVYLLLYHVFRYRRDVVKANLANAFPEKSADERKAIGRQFYRRLSQVALEIVKARRMRAEDFLRRARIINPEILEQQSEGFTRSVIVLTIHQGNWEWMLHGATSYFRIPIDPVYKPLHNKSVDKLIFSIRSQFGSRPLSMAESTRDILRRRREFRIFVMVADQSPIRSERGYWTQFMNQEANFYLGTETIAKMTGFPVVFAQCHRRRSGHYEIEFRELASPPYDKESHAITDRYVALAEAAIRHEPESWLWSNRRWKRNRSEEEAREQAAAAQTASQSNPSD</sequence>
<dbReference type="CDD" id="cd07984">
    <property type="entry name" value="LPLAT_LABLAT-like"/>
    <property type="match status" value="1"/>
</dbReference>
<dbReference type="PANTHER" id="PTHR30606">
    <property type="entry name" value="LIPID A BIOSYNTHESIS LAUROYL ACYLTRANSFERASE"/>
    <property type="match status" value="1"/>
</dbReference>
<dbReference type="Proteomes" id="UP000323708">
    <property type="component" value="Unassembled WGS sequence"/>
</dbReference>
<reference evidence="9 10" key="1">
    <citation type="submission" date="2019-09" db="EMBL/GenBank/DDBJ databases">
        <authorList>
            <person name="Chen X.-Y."/>
        </authorList>
    </citation>
    <scope>NUCLEOTIDE SEQUENCE [LARGE SCALE GENOMIC DNA]</scope>
    <source>
        <strain evidence="9 10">NY5</strain>
    </source>
</reference>
<dbReference type="GO" id="GO:0016746">
    <property type="term" value="F:acyltransferase activity"/>
    <property type="evidence" value="ECO:0007669"/>
    <property type="project" value="UniProtKB-KW"/>
</dbReference>
<evidence type="ECO:0000256" key="8">
    <source>
        <dbReference type="SAM" id="Phobius"/>
    </source>
</evidence>
<feature type="transmembrane region" description="Helical" evidence="8">
    <location>
        <begin position="6"/>
        <end position="29"/>
    </location>
</feature>
<feature type="compositionally biased region" description="Low complexity" evidence="7">
    <location>
        <begin position="287"/>
        <end position="301"/>
    </location>
</feature>
<dbReference type="GO" id="GO:0005886">
    <property type="term" value="C:plasma membrane"/>
    <property type="evidence" value="ECO:0007669"/>
    <property type="project" value="UniProtKB-SubCell"/>
</dbReference>
<dbReference type="PANTHER" id="PTHR30606:SF10">
    <property type="entry name" value="PHOSPHATIDYLINOSITOL MANNOSIDE ACYLTRANSFERASE"/>
    <property type="match status" value="1"/>
</dbReference>
<comment type="caution">
    <text evidence="9">The sequence shown here is derived from an EMBL/GenBank/DDBJ whole genome shotgun (WGS) entry which is preliminary data.</text>
</comment>
<evidence type="ECO:0000256" key="3">
    <source>
        <dbReference type="ARBA" id="ARBA00022519"/>
    </source>
</evidence>
<evidence type="ECO:0000256" key="7">
    <source>
        <dbReference type="SAM" id="MobiDB-lite"/>
    </source>
</evidence>
<keyword evidence="8" id="KW-0812">Transmembrane</keyword>
<evidence type="ECO:0000256" key="4">
    <source>
        <dbReference type="ARBA" id="ARBA00022679"/>
    </source>
</evidence>
<keyword evidence="3" id="KW-0997">Cell inner membrane</keyword>
<keyword evidence="5 8" id="KW-0472">Membrane</keyword>
<evidence type="ECO:0000256" key="6">
    <source>
        <dbReference type="ARBA" id="ARBA00023315"/>
    </source>
</evidence>
<evidence type="ECO:0000256" key="1">
    <source>
        <dbReference type="ARBA" id="ARBA00004533"/>
    </source>
</evidence>
<keyword evidence="10" id="KW-1185">Reference proteome</keyword>
<dbReference type="RefSeq" id="WP_149611092.1">
    <property type="nucleotide sequence ID" value="NZ_VTUX01000003.1"/>
</dbReference>